<evidence type="ECO:0000256" key="11">
    <source>
        <dbReference type="SAM" id="MobiDB-lite"/>
    </source>
</evidence>
<dbReference type="PROSITE" id="PS50216">
    <property type="entry name" value="DHHC"/>
    <property type="match status" value="1"/>
</dbReference>
<evidence type="ECO:0000256" key="4">
    <source>
        <dbReference type="ARBA" id="ARBA00022989"/>
    </source>
</evidence>
<dbReference type="GO" id="GO:0006612">
    <property type="term" value="P:protein targeting to membrane"/>
    <property type="evidence" value="ECO:0007669"/>
    <property type="project" value="TreeGrafter"/>
</dbReference>
<comment type="similarity">
    <text evidence="10">Belongs to the DHHC palmitoyltransferase family.</text>
</comment>
<comment type="domain">
    <text evidence="10">The DHHC domain is required for palmitoyltransferase activity.</text>
</comment>
<keyword evidence="2 10" id="KW-0808">Transferase</keyword>
<feature type="compositionally biased region" description="Polar residues" evidence="11">
    <location>
        <begin position="56"/>
        <end position="77"/>
    </location>
</feature>
<dbReference type="PANTHER" id="PTHR22883:SF488">
    <property type="entry name" value="PALMITOYLTRANSFERASE"/>
    <property type="match status" value="1"/>
</dbReference>
<dbReference type="PANTHER" id="PTHR22883">
    <property type="entry name" value="ZINC FINGER DHHC DOMAIN CONTAINING PROTEIN"/>
    <property type="match status" value="1"/>
</dbReference>
<evidence type="ECO:0000256" key="8">
    <source>
        <dbReference type="ARBA" id="ARBA00023315"/>
    </source>
</evidence>
<evidence type="ECO:0000313" key="13">
    <source>
        <dbReference type="EMBL" id="ODN82050.1"/>
    </source>
</evidence>
<evidence type="ECO:0000256" key="6">
    <source>
        <dbReference type="ARBA" id="ARBA00023139"/>
    </source>
</evidence>
<dbReference type="RefSeq" id="XP_018996369.1">
    <property type="nucleotide sequence ID" value="XM_019135966.1"/>
</dbReference>
<protein>
    <recommendedName>
        <fullName evidence="10">Palmitoyltransferase</fullName>
        <ecNumber evidence="10">2.3.1.225</ecNumber>
    </recommendedName>
</protein>
<dbReference type="AlphaFoldDB" id="A0A1E3I0D2"/>
<feature type="transmembrane region" description="Helical" evidence="10">
    <location>
        <begin position="537"/>
        <end position="555"/>
    </location>
</feature>
<dbReference type="Pfam" id="PF01529">
    <property type="entry name" value="DHHC"/>
    <property type="match status" value="1"/>
</dbReference>
<evidence type="ECO:0000313" key="14">
    <source>
        <dbReference type="Proteomes" id="UP000094065"/>
    </source>
</evidence>
<keyword evidence="6" id="KW-0564">Palmitate</keyword>
<gene>
    <name evidence="13" type="ORF">L202_02370</name>
</gene>
<dbReference type="EC" id="2.3.1.225" evidence="10"/>
<dbReference type="GO" id="GO:0016020">
    <property type="term" value="C:membrane"/>
    <property type="evidence" value="ECO:0007669"/>
    <property type="project" value="UniProtKB-SubCell"/>
</dbReference>
<dbReference type="InterPro" id="IPR039859">
    <property type="entry name" value="PFA4/ZDH16/20/ERF2-like"/>
</dbReference>
<name>A0A1E3I0D2_9TREE</name>
<comment type="caution">
    <text evidence="13">The sequence shown here is derived from an EMBL/GenBank/DDBJ whole genome shotgun (WGS) entry which is preliminary data.</text>
</comment>
<dbReference type="Proteomes" id="UP000094065">
    <property type="component" value="Unassembled WGS sequence"/>
</dbReference>
<feature type="transmembrane region" description="Helical" evidence="10">
    <location>
        <begin position="331"/>
        <end position="358"/>
    </location>
</feature>
<feature type="compositionally biased region" description="Polar residues" evidence="11">
    <location>
        <begin position="139"/>
        <end position="171"/>
    </location>
</feature>
<keyword evidence="14" id="KW-1185">Reference proteome</keyword>
<evidence type="ECO:0000256" key="3">
    <source>
        <dbReference type="ARBA" id="ARBA00022692"/>
    </source>
</evidence>
<evidence type="ECO:0000256" key="1">
    <source>
        <dbReference type="ARBA" id="ARBA00004141"/>
    </source>
</evidence>
<evidence type="ECO:0000256" key="9">
    <source>
        <dbReference type="ARBA" id="ARBA00048048"/>
    </source>
</evidence>
<comment type="subcellular location">
    <subcellularLocation>
        <location evidence="1">Membrane</location>
        <topology evidence="1">Multi-pass membrane protein</topology>
    </subcellularLocation>
</comment>
<evidence type="ECO:0000256" key="10">
    <source>
        <dbReference type="RuleBase" id="RU079119"/>
    </source>
</evidence>
<organism evidence="13 14">
    <name type="scientific">Cryptococcus amylolentus CBS 6039</name>
    <dbReference type="NCBI Taxonomy" id="1295533"/>
    <lineage>
        <taxon>Eukaryota</taxon>
        <taxon>Fungi</taxon>
        <taxon>Dikarya</taxon>
        <taxon>Basidiomycota</taxon>
        <taxon>Agaricomycotina</taxon>
        <taxon>Tremellomycetes</taxon>
        <taxon>Tremellales</taxon>
        <taxon>Cryptococcaceae</taxon>
        <taxon>Cryptococcus</taxon>
    </lineage>
</organism>
<comment type="catalytic activity">
    <reaction evidence="9 10">
        <text>L-cysteinyl-[protein] + hexadecanoyl-CoA = S-hexadecanoyl-L-cysteinyl-[protein] + CoA</text>
        <dbReference type="Rhea" id="RHEA:36683"/>
        <dbReference type="Rhea" id="RHEA-COMP:10131"/>
        <dbReference type="Rhea" id="RHEA-COMP:11032"/>
        <dbReference type="ChEBI" id="CHEBI:29950"/>
        <dbReference type="ChEBI" id="CHEBI:57287"/>
        <dbReference type="ChEBI" id="CHEBI:57379"/>
        <dbReference type="ChEBI" id="CHEBI:74151"/>
        <dbReference type="EC" id="2.3.1.225"/>
    </reaction>
</comment>
<feature type="transmembrane region" description="Helical" evidence="10">
    <location>
        <begin position="476"/>
        <end position="494"/>
    </location>
</feature>
<feature type="compositionally biased region" description="Polar residues" evidence="11">
    <location>
        <begin position="87"/>
        <end position="104"/>
    </location>
</feature>
<feature type="transmembrane region" description="Helical" evidence="10">
    <location>
        <begin position="506"/>
        <end position="525"/>
    </location>
</feature>
<reference evidence="13 14" key="1">
    <citation type="submission" date="2016-06" db="EMBL/GenBank/DDBJ databases">
        <title>Evolution of pathogenesis and genome organization in the Tremellales.</title>
        <authorList>
            <person name="Cuomo C."/>
            <person name="Litvintseva A."/>
            <person name="Heitman J."/>
            <person name="Chen Y."/>
            <person name="Sun S."/>
            <person name="Springer D."/>
            <person name="Dromer F."/>
            <person name="Young S."/>
            <person name="Zeng Q."/>
            <person name="Chapman S."/>
            <person name="Gujja S."/>
            <person name="Saif S."/>
            <person name="Birren B."/>
        </authorList>
    </citation>
    <scope>NUCLEOTIDE SEQUENCE [LARGE SCALE GENOMIC DNA]</scope>
    <source>
        <strain evidence="13 14">CBS 6039</strain>
    </source>
</reference>
<evidence type="ECO:0000256" key="7">
    <source>
        <dbReference type="ARBA" id="ARBA00023288"/>
    </source>
</evidence>
<proteinExistence type="inferred from homology"/>
<evidence type="ECO:0000259" key="12">
    <source>
        <dbReference type="Pfam" id="PF01529"/>
    </source>
</evidence>
<keyword evidence="8 10" id="KW-0012">Acyltransferase</keyword>
<evidence type="ECO:0000256" key="2">
    <source>
        <dbReference type="ARBA" id="ARBA00022679"/>
    </source>
</evidence>
<evidence type="ECO:0000256" key="5">
    <source>
        <dbReference type="ARBA" id="ARBA00023136"/>
    </source>
</evidence>
<dbReference type="EMBL" id="AWGJ01000003">
    <property type="protein sequence ID" value="ODN82050.1"/>
    <property type="molecule type" value="Genomic_DNA"/>
</dbReference>
<sequence length="643" mass="70724">MSAPGDPPTGITGGISLPIRHASVTVLGHVDEADEHAPHGHHRRDSLETTKSFYAQKPSYNSNGSLYRPPSTTSRATGTVRARSDSHISATTSRAATPSGNPLSPISPPRTTAPLPTPKGFLSPKKSAAAQRLERGMNGRTTASVTSKSHYKDTSNASEVLSDTTTQNGQRYEPSVASNFQSRQETMSPTFSTMLSPEVPSISLPSESLPPDAPTVEIPHIPGPPMGTAFNSQDMWDRSLRHSITTVSSPPRAQALELSSDNLVHRLDQEKASDMGRPARWQSRGSRATFERIRNRDSPVRLEERRRKYETIDNPLATFLCGGRVLVGGDVWYSMGAALLVLFAISGVWIGTTGAWMWSHGSEYGLAKGGGVAITIIFVYLFCLVTSSFAVTALRDPGIIPRKLDPDPPKTFIEQWWEAYPRDLTVKEGRVTVKYCETCESYRAPRCSHCRLCGNCVDGIDHHCSYLHTCVGKRNYFSFIVLLVTAVSRVVYAIDQSDRVQTISDIYIVVFSAVHFSLICHHDHVSFGQALKDSPGAAVSFLLGVLTLFPVIFLLQYHIRLLLLNITTLEQIRANTSNSLFALPVRPDNPFAQHSTWANVVQASIGRPQFPSWIDPSGWEVKDMREVNPALSVSNRFDGRAWV</sequence>
<feature type="domain" description="Palmitoyltransferase DHHC" evidence="12">
    <location>
        <begin position="434"/>
        <end position="573"/>
    </location>
</feature>
<feature type="region of interest" description="Disordered" evidence="11">
    <location>
        <begin position="56"/>
        <end position="171"/>
    </location>
</feature>
<dbReference type="GO" id="GO:0005783">
    <property type="term" value="C:endoplasmic reticulum"/>
    <property type="evidence" value="ECO:0007669"/>
    <property type="project" value="TreeGrafter"/>
</dbReference>
<accession>A0A1E3I0D2</accession>
<dbReference type="OrthoDB" id="9909019at2759"/>
<dbReference type="GeneID" id="30153679"/>
<keyword evidence="3 10" id="KW-0812">Transmembrane</keyword>
<feature type="transmembrane region" description="Helical" evidence="10">
    <location>
        <begin position="370"/>
        <end position="394"/>
    </location>
</feature>
<keyword evidence="5 10" id="KW-0472">Membrane</keyword>
<dbReference type="GO" id="GO:0019706">
    <property type="term" value="F:protein-cysteine S-palmitoyltransferase activity"/>
    <property type="evidence" value="ECO:0007669"/>
    <property type="project" value="UniProtKB-EC"/>
</dbReference>
<dbReference type="GO" id="GO:0005794">
    <property type="term" value="C:Golgi apparatus"/>
    <property type="evidence" value="ECO:0007669"/>
    <property type="project" value="TreeGrafter"/>
</dbReference>
<dbReference type="InterPro" id="IPR001594">
    <property type="entry name" value="Palmitoyltrfase_DHHC"/>
</dbReference>
<dbReference type="STRING" id="1295533.A0A1E3I0D2"/>
<keyword evidence="4 10" id="KW-1133">Transmembrane helix</keyword>
<keyword evidence="7" id="KW-0449">Lipoprotein</keyword>